<evidence type="ECO:0000256" key="3">
    <source>
        <dbReference type="ARBA" id="ARBA00022833"/>
    </source>
</evidence>
<gene>
    <name evidence="9" type="primary">LOC105866650</name>
</gene>
<dbReference type="InterPro" id="IPR001841">
    <property type="entry name" value="Znf_RING"/>
</dbReference>
<evidence type="ECO:0000256" key="2">
    <source>
        <dbReference type="ARBA" id="ARBA00022771"/>
    </source>
</evidence>
<reference evidence="9" key="1">
    <citation type="submission" date="2016-12" db="EMBL/GenBank/DDBJ databases">
        <title>Mouse lemur reference genome and diversity panel.</title>
        <authorList>
            <person name="Harris R."/>
            <person name="Larsen P."/>
            <person name="Liu Y."/>
            <person name="Hughes D.S."/>
            <person name="Murali S."/>
            <person name="Raveendran M."/>
            <person name="Korchina V."/>
            <person name="Wang M."/>
            <person name="Jhangiani S."/>
            <person name="Bandaranaike D."/>
            <person name="Bellair M."/>
            <person name="Blankenburg K."/>
            <person name="Chao H."/>
            <person name="Dahdouli M."/>
            <person name="Dinh H."/>
            <person name="Doddapaneni H."/>
            <person name="English A."/>
            <person name="Firestine M."/>
            <person name="Gnanaolivu R."/>
            <person name="Gross S."/>
            <person name="Hernandez B."/>
            <person name="Javaid M."/>
            <person name="Jayaseelan J."/>
            <person name="Jones J."/>
            <person name="Khan Z."/>
            <person name="Kovar C."/>
            <person name="Kurapati P."/>
            <person name="Le B."/>
            <person name="Lee S."/>
            <person name="Li M."/>
            <person name="Mathew T."/>
            <person name="Narasimhan A."/>
            <person name="Ngo D."/>
            <person name="Nguyen L."/>
            <person name="Okwuonu G."/>
            <person name="Ongeri F."/>
            <person name="Osuji N."/>
            <person name="Pu L.-L."/>
            <person name="Puazo M."/>
            <person name="Quiroz J."/>
            <person name="Raj R."/>
            <person name="Rajbhandari K."/>
            <person name="Reid J.G."/>
            <person name="Santibanez J."/>
            <person name="Sexton D."/>
            <person name="Skinner E."/>
            <person name="Vee V."/>
            <person name="Weissenberger G."/>
            <person name="Wu Y."/>
            <person name="Xin Y."/>
            <person name="Han Y."/>
            <person name="Campbell C."/>
            <person name="Brown A."/>
            <person name="Sullivan B."/>
            <person name="Shelton J."/>
            <person name="Brown S."/>
            <person name="Dudchenko O."/>
            <person name="Machol I."/>
            <person name="Durand N."/>
            <person name="Shamim M."/>
            <person name="Lieberman A."/>
            <person name="Muzny D.M."/>
            <person name="Richards S."/>
            <person name="Yoder A."/>
            <person name="Worley K.C."/>
            <person name="Rogers J."/>
            <person name="Gibbs R.A."/>
        </authorList>
    </citation>
    <scope>NUCLEOTIDE SEQUENCE [LARGE SCALE GENOMIC DNA]</scope>
</reference>
<sequence>MDSDSHITEVFQRELMCAICLNCLIDPVTIGCGHSFCRPCLCLSWEEAHTHASCPECRKPSQQKDFKTNITLKNLVSIARKARLLQILSSEEQMCGTHREKKKMFCDVDKSLLCLLCSNSQDHRAHRHCPIEVAAEDHLEKILKQMSSLWKRMQENHRNLHEERRTILLWGGYVHLWEKMIRDEYRKLPPALQEEERQHIERLTKENREIFQQLNTSEAKMDEKRKQLKEMYSTLMEMCQKPDVELLQDFGDILARSESVHKHMPQPVNPELSAVPITGLLDRLNCFRVGISFHNDTTNPNIRLFDDVRSLILRPDHPDASVNTGESNCFAMRGVQAFSAGKHYWELDVDHSMDWALGVCKDSFIGNKGTLLESKDVFLLLSVKEDNRCTLFTTSPMVPHYVEKPLGRIGVFINCESGSVSFLNVGRSSLIWKYPATSFSFPVRPFFLTGHR</sequence>
<dbReference type="AlphaFoldDB" id="A0A8C5XVN7"/>
<organism evidence="9 10">
    <name type="scientific">Microcebus murinus</name>
    <name type="common">Gray mouse lemur</name>
    <name type="synonym">Lemur murinus</name>
    <dbReference type="NCBI Taxonomy" id="30608"/>
    <lineage>
        <taxon>Eukaryota</taxon>
        <taxon>Metazoa</taxon>
        <taxon>Chordata</taxon>
        <taxon>Craniata</taxon>
        <taxon>Vertebrata</taxon>
        <taxon>Euteleostomi</taxon>
        <taxon>Mammalia</taxon>
        <taxon>Eutheria</taxon>
        <taxon>Euarchontoglires</taxon>
        <taxon>Primates</taxon>
        <taxon>Strepsirrhini</taxon>
        <taxon>Lemuriformes</taxon>
        <taxon>Cheirogaleidae</taxon>
        <taxon>Microcebus</taxon>
    </lineage>
</organism>
<evidence type="ECO:0000256" key="4">
    <source>
        <dbReference type="PROSITE-ProRule" id="PRU00024"/>
    </source>
</evidence>
<proteinExistence type="predicted"/>
<dbReference type="InterPro" id="IPR000315">
    <property type="entry name" value="Znf_B-box"/>
</dbReference>
<dbReference type="InterPro" id="IPR050143">
    <property type="entry name" value="TRIM/RBCC"/>
</dbReference>
<dbReference type="PROSITE" id="PS50188">
    <property type="entry name" value="B302_SPRY"/>
    <property type="match status" value="1"/>
</dbReference>
<dbReference type="GeneTree" id="ENSGT00940000160005"/>
<feature type="domain" description="RING-type" evidence="6">
    <location>
        <begin position="17"/>
        <end position="58"/>
    </location>
</feature>
<dbReference type="SMART" id="SM00184">
    <property type="entry name" value="RING"/>
    <property type="match status" value="1"/>
</dbReference>
<dbReference type="EMBL" id="ABDC03006937">
    <property type="status" value="NOT_ANNOTATED_CDS"/>
    <property type="molecule type" value="Genomic_DNA"/>
</dbReference>
<name>A0A8C5XVN7_MICMU</name>
<accession>A0A8C5XVN7</accession>
<dbReference type="InterPro" id="IPR043136">
    <property type="entry name" value="B30.2/SPRY_sf"/>
</dbReference>
<dbReference type="PANTHER" id="PTHR24103">
    <property type="entry name" value="E3 UBIQUITIN-PROTEIN LIGASE TRIM"/>
    <property type="match status" value="1"/>
</dbReference>
<evidence type="ECO:0000256" key="1">
    <source>
        <dbReference type="ARBA" id="ARBA00022723"/>
    </source>
</evidence>
<dbReference type="InterPro" id="IPR001870">
    <property type="entry name" value="B30.2/SPRY"/>
</dbReference>
<reference evidence="9" key="3">
    <citation type="submission" date="2025-09" db="UniProtKB">
        <authorList>
            <consortium name="Ensembl"/>
        </authorList>
    </citation>
    <scope>IDENTIFICATION</scope>
</reference>
<dbReference type="InterPro" id="IPR003877">
    <property type="entry name" value="SPRY_dom"/>
</dbReference>
<evidence type="ECO:0000259" key="7">
    <source>
        <dbReference type="PROSITE" id="PS50119"/>
    </source>
</evidence>
<dbReference type="SUPFAM" id="SSF57850">
    <property type="entry name" value="RING/U-box"/>
    <property type="match status" value="1"/>
</dbReference>
<dbReference type="PROSITE" id="PS50089">
    <property type="entry name" value="ZF_RING_2"/>
    <property type="match status" value="1"/>
</dbReference>
<reference evidence="9" key="2">
    <citation type="submission" date="2025-08" db="UniProtKB">
        <authorList>
            <consortium name="Ensembl"/>
        </authorList>
    </citation>
    <scope>IDENTIFICATION</scope>
</reference>
<keyword evidence="10" id="KW-1185">Reference proteome</keyword>
<dbReference type="CDD" id="cd19783">
    <property type="entry name" value="Bbox2_TRIM43-like"/>
    <property type="match status" value="1"/>
</dbReference>
<dbReference type="Ensembl" id="ENSMICT00000068591.1">
    <property type="protein sequence ID" value="ENSMICP00000042206.1"/>
    <property type="gene ID" value="ENSMICG00000045490.1"/>
</dbReference>
<evidence type="ECO:0000313" key="9">
    <source>
        <dbReference type="Ensembl" id="ENSMICP00000042206.1"/>
    </source>
</evidence>
<feature type="coiled-coil region" evidence="5">
    <location>
        <begin position="193"/>
        <end position="234"/>
    </location>
</feature>
<keyword evidence="1" id="KW-0479">Metal-binding</keyword>
<evidence type="ECO:0000256" key="5">
    <source>
        <dbReference type="SAM" id="Coils"/>
    </source>
</evidence>
<dbReference type="InterPro" id="IPR013320">
    <property type="entry name" value="ConA-like_dom_sf"/>
</dbReference>
<dbReference type="EMBL" id="ABDC03006938">
    <property type="status" value="NOT_ANNOTATED_CDS"/>
    <property type="molecule type" value="Genomic_DNA"/>
</dbReference>
<dbReference type="SUPFAM" id="SSF57845">
    <property type="entry name" value="B-box zinc-binding domain"/>
    <property type="match status" value="1"/>
</dbReference>
<evidence type="ECO:0000259" key="8">
    <source>
        <dbReference type="PROSITE" id="PS50188"/>
    </source>
</evidence>
<dbReference type="InterPro" id="IPR003879">
    <property type="entry name" value="Butyrophylin_SPRY"/>
</dbReference>
<keyword evidence="2 4" id="KW-0863">Zinc-finger</keyword>
<dbReference type="InterPro" id="IPR013083">
    <property type="entry name" value="Znf_RING/FYVE/PHD"/>
</dbReference>
<evidence type="ECO:0000313" key="10">
    <source>
        <dbReference type="Proteomes" id="UP000694394"/>
    </source>
</evidence>
<dbReference type="Gene3D" id="3.30.40.10">
    <property type="entry name" value="Zinc/RING finger domain, C3HC4 (zinc finger)"/>
    <property type="match status" value="1"/>
</dbReference>
<dbReference type="SMART" id="SM00336">
    <property type="entry name" value="BBOX"/>
    <property type="match status" value="1"/>
</dbReference>
<dbReference type="Pfam" id="PF00643">
    <property type="entry name" value="zf-B_box"/>
    <property type="match status" value="1"/>
</dbReference>
<feature type="domain" description="B box-type" evidence="7">
    <location>
        <begin position="90"/>
        <end position="131"/>
    </location>
</feature>
<dbReference type="Gene3D" id="3.30.160.60">
    <property type="entry name" value="Classic Zinc Finger"/>
    <property type="match status" value="1"/>
</dbReference>
<feature type="domain" description="B30.2/SPRY" evidence="8">
    <location>
        <begin position="271"/>
        <end position="452"/>
    </location>
</feature>
<dbReference type="Pfam" id="PF00622">
    <property type="entry name" value="SPRY"/>
    <property type="match status" value="1"/>
</dbReference>
<dbReference type="SMART" id="SM00449">
    <property type="entry name" value="SPRY"/>
    <property type="match status" value="1"/>
</dbReference>
<dbReference type="EMBL" id="ABDC03006939">
    <property type="status" value="NOT_ANNOTATED_CDS"/>
    <property type="molecule type" value="Genomic_DNA"/>
</dbReference>
<keyword evidence="5" id="KW-0175">Coiled coil</keyword>
<dbReference type="SUPFAM" id="SSF49899">
    <property type="entry name" value="Concanavalin A-like lectins/glucanases"/>
    <property type="match status" value="1"/>
</dbReference>
<dbReference type="Proteomes" id="UP000694394">
    <property type="component" value="Chromosome 5"/>
</dbReference>
<dbReference type="InterPro" id="IPR017907">
    <property type="entry name" value="Znf_RING_CS"/>
</dbReference>
<dbReference type="Pfam" id="PF15227">
    <property type="entry name" value="zf-C3HC4_4"/>
    <property type="match status" value="1"/>
</dbReference>
<dbReference type="Gene3D" id="2.60.120.920">
    <property type="match status" value="1"/>
</dbReference>
<dbReference type="PROSITE" id="PS50119">
    <property type="entry name" value="ZF_BBOX"/>
    <property type="match status" value="1"/>
</dbReference>
<protein>
    <submittedName>
        <fullName evidence="9">Uncharacterized protein</fullName>
    </submittedName>
</protein>
<dbReference type="PROSITE" id="PS00518">
    <property type="entry name" value="ZF_RING_1"/>
    <property type="match status" value="1"/>
</dbReference>
<evidence type="ECO:0000259" key="6">
    <source>
        <dbReference type="PROSITE" id="PS50089"/>
    </source>
</evidence>
<dbReference type="GO" id="GO:0008270">
    <property type="term" value="F:zinc ion binding"/>
    <property type="evidence" value="ECO:0007669"/>
    <property type="project" value="UniProtKB-KW"/>
</dbReference>
<dbReference type="PRINTS" id="PR01407">
    <property type="entry name" value="BUTYPHLNCDUF"/>
</dbReference>
<keyword evidence="3" id="KW-0862">Zinc</keyword>